<gene>
    <name evidence="1" type="ORF">CHARACLAT_020796</name>
</gene>
<dbReference type="Gene3D" id="1.10.10.10">
    <property type="entry name" value="Winged helix-like DNA-binding domain superfamily/Winged helix DNA-binding domain"/>
    <property type="match status" value="1"/>
</dbReference>
<dbReference type="InterPro" id="IPR036388">
    <property type="entry name" value="WH-like_DNA-bd_sf"/>
</dbReference>
<reference evidence="1 2" key="1">
    <citation type="submission" date="2021-06" db="EMBL/GenBank/DDBJ databases">
        <authorList>
            <person name="Palmer J.M."/>
        </authorList>
    </citation>
    <scope>NUCLEOTIDE SEQUENCE [LARGE SCALE GENOMIC DNA]</scope>
    <source>
        <strain evidence="1 2">CL_MEX2019</strain>
        <tissue evidence="1">Muscle</tissue>
    </source>
</reference>
<dbReference type="EMBL" id="JAHUTJ010059365">
    <property type="protein sequence ID" value="MED6287875.1"/>
    <property type="molecule type" value="Genomic_DNA"/>
</dbReference>
<dbReference type="Proteomes" id="UP001352852">
    <property type="component" value="Unassembled WGS sequence"/>
</dbReference>
<sequence length="100" mass="11766">MKTEELFKQAREKVVEKHKSGWGIQTIQIFDFPLELNKSNTITWKPMVPQQTFQERVAHQNLQLQLFFSKIVHGTYECKMYLVRGAAQYRTSVYLSTPEA</sequence>
<protein>
    <submittedName>
        <fullName evidence="1">Uncharacterized protein</fullName>
    </submittedName>
</protein>
<comment type="caution">
    <text evidence="1">The sequence shown here is derived from an EMBL/GenBank/DDBJ whole genome shotgun (WGS) entry which is preliminary data.</text>
</comment>
<name>A0ABU7EM35_9TELE</name>
<organism evidence="1 2">
    <name type="scientific">Characodon lateralis</name>
    <dbReference type="NCBI Taxonomy" id="208331"/>
    <lineage>
        <taxon>Eukaryota</taxon>
        <taxon>Metazoa</taxon>
        <taxon>Chordata</taxon>
        <taxon>Craniata</taxon>
        <taxon>Vertebrata</taxon>
        <taxon>Euteleostomi</taxon>
        <taxon>Actinopterygii</taxon>
        <taxon>Neopterygii</taxon>
        <taxon>Teleostei</taxon>
        <taxon>Neoteleostei</taxon>
        <taxon>Acanthomorphata</taxon>
        <taxon>Ovalentaria</taxon>
        <taxon>Atherinomorphae</taxon>
        <taxon>Cyprinodontiformes</taxon>
        <taxon>Goodeidae</taxon>
        <taxon>Characodon</taxon>
    </lineage>
</organism>
<evidence type="ECO:0000313" key="1">
    <source>
        <dbReference type="EMBL" id="MED6287875.1"/>
    </source>
</evidence>
<evidence type="ECO:0000313" key="2">
    <source>
        <dbReference type="Proteomes" id="UP001352852"/>
    </source>
</evidence>
<proteinExistence type="predicted"/>
<accession>A0ABU7EM35</accession>
<keyword evidence="2" id="KW-1185">Reference proteome</keyword>